<dbReference type="InterPro" id="IPR016181">
    <property type="entry name" value="Acyl_CoA_acyltransferase"/>
</dbReference>
<reference evidence="4 5" key="1">
    <citation type="submission" date="2024-02" db="EMBL/GenBank/DDBJ databases">
        <authorList>
            <person name="Saticioglu I.B."/>
        </authorList>
    </citation>
    <scope>NUCLEOTIDE SEQUENCE [LARGE SCALE GENOMIC DNA]</scope>
    <source>
        <strain evidence="4 5">Mu-43</strain>
    </source>
</reference>
<dbReference type="InterPro" id="IPR000182">
    <property type="entry name" value="GNAT_dom"/>
</dbReference>
<evidence type="ECO:0000256" key="1">
    <source>
        <dbReference type="ARBA" id="ARBA00022679"/>
    </source>
</evidence>
<comment type="caution">
    <text evidence="4">The sequence shown here is derived from an EMBL/GenBank/DDBJ whole genome shotgun (WGS) entry which is preliminary data.</text>
</comment>
<gene>
    <name evidence="4" type="ORF">WDU93_03080</name>
</gene>
<evidence type="ECO:0000259" key="3">
    <source>
        <dbReference type="PROSITE" id="PS51186"/>
    </source>
</evidence>
<keyword evidence="5" id="KW-1185">Reference proteome</keyword>
<proteinExistence type="predicted"/>
<evidence type="ECO:0000313" key="4">
    <source>
        <dbReference type="EMBL" id="MEJ1090666.1"/>
    </source>
</evidence>
<dbReference type="SUPFAM" id="SSF55729">
    <property type="entry name" value="Acyl-CoA N-acyltransferases (Nat)"/>
    <property type="match status" value="2"/>
</dbReference>
<dbReference type="RefSeq" id="WP_337317335.1">
    <property type="nucleotide sequence ID" value="NZ_JBBDGN010000002.1"/>
</dbReference>
<evidence type="ECO:0000256" key="2">
    <source>
        <dbReference type="ARBA" id="ARBA00023315"/>
    </source>
</evidence>
<protein>
    <submittedName>
        <fullName evidence="4">GNAT family N-acetyltransferase</fullName>
    </submittedName>
</protein>
<keyword evidence="1" id="KW-0808">Transferase</keyword>
<dbReference type="Gene3D" id="3.40.630.30">
    <property type="match status" value="1"/>
</dbReference>
<dbReference type="CDD" id="cd04301">
    <property type="entry name" value="NAT_SF"/>
    <property type="match status" value="1"/>
</dbReference>
<dbReference type="PROSITE" id="PS51186">
    <property type="entry name" value="GNAT"/>
    <property type="match status" value="1"/>
</dbReference>
<organism evidence="4 5">
    <name type="scientific">Microbacterium istanbulense</name>
    <dbReference type="NCBI Taxonomy" id="3122049"/>
    <lineage>
        <taxon>Bacteria</taxon>
        <taxon>Bacillati</taxon>
        <taxon>Actinomycetota</taxon>
        <taxon>Actinomycetes</taxon>
        <taxon>Micrococcales</taxon>
        <taxon>Microbacteriaceae</taxon>
        <taxon>Microbacterium</taxon>
    </lineage>
</organism>
<name>A0ABU8LH50_9MICO</name>
<accession>A0ABU8LH50</accession>
<feature type="domain" description="N-acetyltransferase" evidence="3">
    <location>
        <begin position="2"/>
        <end position="172"/>
    </location>
</feature>
<sequence>MLQITPIDPFDAPTFDAWWDAYAAARRGDLGEDAVVWSREESRAEQQQESETTQRQAFIARRDGDVVGAASLALFLKDNRHVAGIGVNVPPQHRRSGIGSALLAHVEAEARRAGRTTMRADIFWPATLPADGAGAANLEFARRHGYEVALGDLQNRLALPVAAAVIDGLLAEAPAVGYEIHSWIGPVPERFLAEWAALDAVLDTEAPTGDLDLEASSGDTLDYRAGERLQEQQGRTSYGTVALDADGHIAAYTQIVVSSDDGNAYQWGTLVRRADRGHRLGLRVKLENLRALQQHSPQTSRIYTFNAESNAHMLAVNTRLGFQISARMAELQKRLGDAPHS</sequence>
<dbReference type="InterPro" id="IPR050832">
    <property type="entry name" value="Bact_Acetyltransf"/>
</dbReference>
<dbReference type="Proteomes" id="UP001366085">
    <property type="component" value="Unassembled WGS sequence"/>
</dbReference>
<keyword evidence="2" id="KW-0012">Acyltransferase</keyword>
<dbReference type="Pfam" id="PF00583">
    <property type="entry name" value="Acetyltransf_1"/>
    <property type="match status" value="1"/>
</dbReference>
<dbReference type="EMBL" id="JBBDGN010000002">
    <property type="protein sequence ID" value="MEJ1090666.1"/>
    <property type="molecule type" value="Genomic_DNA"/>
</dbReference>
<dbReference type="PANTHER" id="PTHR43877">
    <property type="entry name" value="AMINOALKYLPHOSPHONATE N-ACETYLTRANSFERASE-RELATED-RELATED"/>
    <property type="match status" value="1"/>
</dbReference>
<evidence type="ECO:0000313" key="5">
    <source>
        <dbReference type="Proteomes" id="UP001366085"/>
    </source>
</evidence>